<dbReference type="InterPro" id="IPR005147">
    <property type="entry name" value="tRNA_synthase_B5-dom"/>
</dbReference>
<organism evidence="20 21">
    <name type="scientific">Microbacterium candidum</name>
    <dbReference type="NCBI Taxonomy" id="3041922"/>
    <lineage>
        <taxon>Bacteria</taxon>
        <taxon>Bacillati</taxon>
        <taxon>Actinomycetota</taxon>
        <taxon>Actinomycetes</taxon>
        <taxon>Micrococcales</taxon>
        <taxon>Microbacteriaceae</taxon>
        <taxon>Microbacterium</taxon>
    </lineage>
</organism>
<comment type="catalytic activity">
    <reaction evidence="14 15">
        <text>tRNA(Phe) + L-phenylalanine + ATP = L-phenylalanyl-tRNA(Phe) + AMP + diphosphate + H(+)</text>
        <dbReference type="Rhea" id="RHEA:19413"/>
        <dbReference type="Rhea" id="RHEA-COMP:9668"/>
        <dbReference type="Rhea" id="RHEA-COMP:9699"/>
        <dbReference type="ChEBI" id="CHEBI:15378"/>
        <dbReference type="ChEBI" id="CHEBI:30616"/>
        <dbReference type="ChEBI" id="CHEBI:33019"/>
        <dbReference type="ChEBI" id="CHEBI:58095"/>
        <dbReference type="ChEBI" id="CHEBI:78442"/>
        <dbReference type="ChEBI" id="CHEBI:78531"/>
        <dbReference type="ChEBI" id="CHEBI:456215"/>
        <dbReference type="EC" id="6.1.1.20"/>
    </reaction>
</comment>
<comment type="cofactor">
    <cofactor evidence="15">
        <name>Mg(2+)</name>
        <dbReference type="ChEBI" id="CHEBI:18420"/>
    </cofactor>
    <text evidence="15">Binds 2 magnesium ions per tetramer.</text>
</comment>
<name>A0ABT7N1H6_9MICO</name>
<protein>
    <recommendedName>
        <fullName evidence="15">Phenylalanine--tRNA ligase beta subunit</fullName>
        <ecNumber evidence="15">6.1.1.20</ecNumber>
    </recommendedName>
    <alternativeName>
        <fullName evidence="15">Phenylalanyl-tRNA synthetase beta subunit</fullName>
        <shortName evidence="15">PheRS</shortName>
    </alternativeName>
</protein>
<dbReference type="EMBL" id="JASXSZ010000004">
    <property type="protein sequence ID" value="MDL9980560.1"/>
    <property type="molecule type" value="Genomic_DNA"/>
</dbReference>
<keyword evidence="9 15" id="KW-0067">ATP-binding</keyword>
<dbReference type="SUPFAM" id="SSF46955">
    <property type="entry name" value="Putative DNA-binding domain"/>
    <property type="match status" value="1"/>
</dbReference>
<dbReference type="SUPFAM" id="SSF56037">
    <property type="entry name" value="PheT/TilS domain"/>
    <property type="match status" value="1"/>
</dbReference>
<evidence type="ECO:0000256" key="1">
    <source>
        <dbReference type="ARBA" id="ARBA00004496"/>
    </source>
</evidence>
<reference evidence="20 21" key="1">
    <citation type="submission" date="2023-06" db="EMBL/GenBank/DDBJ databases">
        <title>Microbacterium sp. nov., isolated from a waste landfill.</title>
        <authorList>
            <person name="Wen W."/>
        </authorList>
    </citation>
    <scope>NUCLEOTIDE SEQUENCE [LARGE SCALE GENOMIC DNA]</scope>
    <source>
        <strain evidence="20 21">ASV49</strain>
    </source>
</reference>
<dbReference type="SMART" id="SM00874">
    <property type="entry name" value="B5"/>
    <property type="match status" value="1"/>
</dbReference>
<dbReference type="PANTHER" id="PTHR10947">
    <property type="entry name" value="PHENYLALANYL-TRNA SYNTHETASE BETA CHAIN AND LEUCINE-RICH REPEAT-CONTAINING PROTEIN 47"/>
    <property type="match status" value="1"/>
</dbReference>
<keyword evidence="21" id="KW-1185">Reference proteome</keyword>
<keyword evidence="12 15" id="KW-0648">Protein biosynthesis</keyword>
<evidence type="ECO:0000256" key="3">
    <source>
        <dbReference type="ARBA" id="ARBA00011209"/>
    </source>
</evidence>
<evidence type="ECO:0000256" key="8">
    <source>
        <dbReference type="ARBA" id="ARBA00022741"/>
    </source>
</evidence>
<evidence type="ECO:0000259" key="18">
    <source>
        <dbReference type="PROSITE" id="PS51447"/>
    </source>
</evidence>
<dbReference type="InterPro" id="IPR045060">
    <property type="entry name" value="Phe-tRNA-ligase_IIc_bsu"/>
</dbReference>
<dbReference type="PROSITE" id="PS51447">
    <property type="entry name" value="FDX_ACB"/>
    <property type="match status" value="1"/>
</dbReference>
<dbReference type="Gene3D" id="2.40.50.140">
    <property type="entry name" value="Nucleic acid-binding proteins"/>
    <property type="match status" value="1"/>
</dbReference>
<dbReference type="InterPro" id="IPR004532">
    <property type="entry name" value="Phe-tRNA-ligase_IIc_bsu_bact"/>
</dbReference>
<evidence type="ECO:0000259" key="19">
    <source>
        <dbReference type="PROSITE" id="PS51483"/>
    </source>
</evidence>
<keyword evidence="4 15" id="KW-0963">Cytoplasm</keyword>
<dbReference type="PROSITE" id="PS50886">
    <property type="entry name" value="TRBD"/>
    <property type="match status" value="1"/>
</dbReference>
<comment type="subunit">
    <text evidence="3 15">Tetramer of two alpha and two beta subunits.</text>
</comment>
<evidence type="ECO:0000256" key="10">
    <source>
        <dbReference type="ARBA" id="ARBA00022842"/>
    </source>
</evidence>
<dbReference type="SUPFAM" id="SSF54991">
    <property type="entry name" value="Anticodon-binding domain of PheRS"/>
    <property type="match status" value="1"/>
</dbReference>
<dbReference type="SMART" id="SM00896">
    <property type="entry name" value="FDX-ACB"/>
    <property type="match status" value="1"/>
</dbReference>
<keyword evidence="6 15" id="KW-0436">Ligase</keyword>
<dbReference type="InterPro" id="IPR045864">
    <property type="entry name" value="aa-tRNA-synth_II/BPL/LPL"/>
</dbReference>
<keyword evidence="7 15" id="KW-0479">Metal-binding</keyword>
<keyword evidence="10 15" id="KW-0460">Magnesium</keyword>
<comment type="caution">
    <text evidence="15">Lacks conserved residue(s) required for the propagation of feature annotation.</text>
</comment>
<dbReference type="SUPFAM" id="SSF55681">
    <property type="entry name" value="Class II aaRS and biotin synthetases"/>
    <property type="match status" value="1"/>
</dbReference>
<sequence length="840" mass="88479">MRVPLSWLREYVEVPAQATPEDILAALVRVGFEEEDVHRFELSGPIVVGQVLEFVDEPQSNGKTIRWCQVDVGESEPRGIVCGAHNFFVGDKVVVTLPGAVLPGPFPIAARKTYGHVSDGMIASARELGLGEEHNGILRLVELGIDAPAGTDAIALLGLDDVAVDVNVTPDRGYALSIRGIAREYSHSTGAAFRDPADHAPHDLMPGTGFPIAVQDDAPIRGRVGATEFVARVVRGVDPTKPTPAWMVARLTLAGIRSLGILIDITNYVMLELGQPTHGYDLDKLQGGITVRRATPGEKIETLDGKLRTLDVEDLLITDESGPIGLAGVMGGGPTEMSETTRNVLVEAAAFDTVSIARTARRHKLPSEASRRFERGVDPLMPFVASRRVADLMVEYAGGTIDPDYGGALFAEIFVAGIHLPPTFVQDLIGVDYTAGEIEAALRLIGCEVEAASSAVPELVEGWHVIPPTWRPDLTDKWTLAEEVGRIEGYDRIPSILPTPPSGRGLTPLQQGRRRVANALAAAGLVETPSFPFTTQEQNDLHGSASGESVPSVKLANALDGQAPYLRRSLVPGLLQVAHRNESRGLTDLALFETGLVFLPEPGVAYGTSSVPPLAVRPDAATLAHLDASIPPQHRHVAVLLTGNRVAKQPGQQAVAAGLSDALDAVRTVAAAAGVHIDVEQGQRAALHPGRAGVLRVGGTEVGYVGELLPAVAEAADLPGRVVVAELDLDLVLSLAGERVVAASLSGFPAATQDVSLVVPADVPAAAVAAALTEGAGALLESLHIVDDYRGSGVPEGSKSLTFALRFRAADRTLTAAEATDAKLSGVAVTEERFGAKLRD</sequence>
<dbReference type="EC" id="6.1.1.20" evidence="15"/>
<evidence type="ECO:0000259" key="17">
    <source>
        <dbReference type="PROSITE" id="PS50886"/>
    </source>
</evidence>
<evidence type="ECO:0000256" key="12">
    <source>
        <dbReference type="ARBA" id="ARBA00022917"/>
    </source>
</evidence>
<dbReference type="PROSITE" id="PS51483">
    <property type="entry name" value="B5"/>
    <property type="match status" value="1"/>
</dbReference>
<dbReference type="Gene3D" id="3.30.70.380">
    <property type="entry name" value="Ferrodoxin-fold anticodon-binding domain"/>
    <property type="match status" value="1"/>
</dbReference>
<evidence type="ECO:0000256" key="5">
    <source>
        <dbReference type="ARBA" id="ARBA00022555"/>
    </source>
</evidence>
<feature type="binding site" evidence="15">
    <location>
        <position position="482"/>
    </location>
    <ligand>
        <name>Mg(2+)</name>
        <dbReference type="ChEBI" id="CHEBI:18420"/>
        <note>shared with alpha subunit</note>
    </ligand>
</feature>
<keyword evidence="8 15" id="KW-0547">Nucleotide-binding</keyword>
<comment type="similarity">
    <text evidence="2 15">Belongs to the phenylalanyl-tRNA synthetase beta subunit family. Type 1 subfamily.</text>
</comment>
<evidence type="ECO:0000256" key="16">
    <source>
        <dbReference type="PROSITE-ProRule" id="PRU00209"/>
    </source>
</evidence>
<dbReference type="Gene3D" id="3.30.56.10">
    <property type="match status" value="2"/>
</dbReference>
<feature type="binding site" evidence="15">
    <location>
        <position position="473"/>
    </location>
    <ligand>
        <name>Mg(2+)</name>
        <dbReference type="ChEBI" id="CHEBI:18420"/>
        <note>shared with alpha subunit</note>
    </ligand>
</feature>
<dbReference type="GO" id="GO:0004826">
    <property type="term" value="F:phenylalanine-tRNA ligase activity"/>
    <property type="evidence" value="ECO:0007669"/>
    <property type="project" value="UniProtKB-EC"/>
</dbReference>
<feature type="domain" description="TRNA-binding" evidence="17">
    <location>
        <begin position="40"/>
        <end position="154"/>
    </location>
</feature>
<evidence type="ECO:0000256" key="7">
    <source>
        <dbReference type="ARBA" id="ARBA00022723"/>
    </source>
</evidence>
<dbReference type="CDD" id="cd00769">
    <property type="entry name" value="PheRS_beta_core"/>
    <property type="match status" value="1"/>
</dbReference>
<dbReference type="Proteomes" id="UP001235064">
    <property type="component" value="Unassembled WGS sequence"/>
</dbReference>
<dbReference type="Pfam" id="PF03147">
    <property type="entry name" value="FDX-ACB"/>
    <property type="match status" value="1"/>
</dbReference>
<evidence type="ECO:0000256" key="4">
    <source>
        <dbReference type="ARBA" id="ARBA00022490"/>
    </source>
</evidence>
<dbReference type="InterPro" id="IPR020825">
    <property type="entry name" value="Phe-tRNA_synthase-like_B3/B4"/>
</dbReference>
<dbReference type="SUPFAM" id="SSF50249">
    <property type="entry name" value="Nucleic acid-binding proteins"/>
    <property type="match status" value="1"/>
</dbReference>
<evidence type="ECO:0000256" key="6">
    <source>
        <dbReference type="ARBA" id="ARBA00022598"/>
    </source>
</evidence>
<dbReference type="Pfam" id="PF01588">
    <property type="entry name" value="tRNA_bind"/>
    <property type="match status" value="1"/>
</dbReference>
<dbReference type="Pfam" id="PF03483">
    <property type="entry name" value="B3_4"/>
    <property type="match status" value="1"/>
</dbReference>
<dbReference type="NCBIfam" id="TIGR00472">
    <property type="entry name" value="pheT_bact"/>
    <property type="match status" value="1"/>
</dbReference>
<keyword evidence="11 16" id="KW-0694">RNA-binding</keyword>
<feature type="binding site" evidence="15">
    <location>
        <position position="483"/>
    </location>
    <ligand>
        <name>Mg(2+)</name>
        <dbReference type="ChEBI" id="CHEBI:18420"/>
        <note>shared with alpha subunit</note>
    </ligand>
</feature>
<dbReference type="InterPro" id="IPR036690">
    <property type="entry name" value="Fdx_antiC-bd_sf"/>
</dbReference>
<dbReference type="SMART" id="SM00873">
    <property type="entry name" value="B3_4"/>
    <property type="match status" value="1"/>
</dbReference>
<evidence type="ECO:0000313" key="21">
    <source>
        <dbReference type="Proteomes" id="UP001235064"/>
    </source>
</evidence>
<dbReference type="Pfam" id="PF17759">
    <property type="entry name" value="tRNA_synthFbeta"/>
    <property type="match status" value="1"/>
</dbReference>
<comment type="subcellular location">
    <subcellularLocation>
        <location evidence="1 15">Cytoplasm</location>
    </subcellularLocation>
</comment>
<dbReference type="HAMAP" id="MF_00283">
    <property type="entry name" value="Phe_tRNA_synth_beta1"/>
    <property type="match status" value="1"/>
</dbReference>
<dbReference type="Pfam" id="PF03484">
    <property type="entry name" value="B5"/>
    <property type="match status" value="1"/>
</dbReference>
<evidence type="ECO:0000313" key="20">
    <source>
        <dbReference type="EMBL" id="MDL9980560.1"/>
    </source>
</evidence>
<evidence type="ECO:0000256" key="2">
    <source>
        <dbReference type="ARBA" id="ARBA00008653"/>
    </source>
</evidence>
<dbReference type="PANTHER" id="PTHR10947:SF0">
    <property type="entry name" value="PHENYLALANINE--TRNA LIGASE BETA SUBUNIT"/>
    <property type="match status" value="1"/>
</dbReference>
<evidence type="ECO:0000256" key="15">
    <source>
        <dbReference type="HAMAP-Rule" id="MF_00283"/>
    </source>
</evidence>
<feature type="domain" description="B5" evidence="19">
    <location>
        <begin position="413"/>
        <end position="495"/>
    </location>
</feature>
<keyword evidence="13 15" id="KW-0030">Aminoacyl-tRNA synthetase</keyword>
<gene>
    <name evidence="15 20" type="primary">pheT</name>
    <name evidence="20" type="ORF">QSV35_14550</name>
</gene>
<evidence type="ECO:0000256" key="14">
    <source>
        <dbReference type="ARBA" id="ARBA00049255"/>
    </source>
</evidence>
<dbReference type="Gene3D" id="3.50.40.10">
    <property type="entry name" value="Phenylalanyl-trna Synthetase, Chain B, domain 3"/>
    <property type="match status" value="1"/>
</dbReference>
<proteinExistence type="inferred from homology"/>
<comment type="caution">
    <text evidence="20">The sequence shown here is derived from an EMBL/GenBank/DDBJ whole genome shotgun (WGS) entry which is preliminary data.</text>
</comment>
<dbReference type="InterPro" id="IPR041616">
    <property type="entry name" value="PheRS_beta_core"/>
</dbReference>
<accession>A0ABT7N1H6</accession>
<dbReference type="CDD" id="cd02796">
    <property type="entry name" value="tRNA_bind_bactPheRS"/>
    <property type="match status" value="1"/>
</dbReference>
<evidence type="ECO:0000256" key="11">
    <source>
        <dbReference type="ARBA" id="ARBA00022884"/>
    </source>
</evidence>
<evidence type="ECO:0000256" key="9">
    <source>
        <dbReference type="ARBA" id="ARBA00022840"/>
    </source>
</evidence>
<dbReference type="InterPro" id="IPR005121">
    <property type="entry name" value="Fdx_antiC-bd"/>
</dbReference>
<dbReference type="InterPro" id="IPR005146">
    <property type="entry name" value="B3/B4_tRNA-bd"/>
</dbReference>
<dbReference type="InterPro" id="IPR033714">
    <property type="entry name" value="tRNA_bind_bactPheRS"/>
</dbReference>
<evidence type="ECO:0000256" key="13">
    <source>
        <dbReference type="ARBA" id="ARBA00023146"/>
    </source>
</evidence>
<dbReference type="RefSeq" id="WP_286289506.1">
    <property type="nucleotide sequence ID" value="NZ_JASXSZ010000004.1"/>
</dbReference>
<dbReference type="InterPro" id="IPR009061">
    <property type="entry name" value="DNA-bd_dom_put_sf"/>
</dbReference>
<dbReference type="InterPro" id="IPR002547">
    <property type="entry name" value="tRNA-bd_dom"/>
</dbReference>
<feature type="domain" description="FDX-ACB" evidence="18">
    <location>
        <begin position="746"/>
        <end position="839"/>
    </location>
</feature>
<dbReference type="Gene3D" id="3.30.930.10">
    <property type="entry name" value="Bira Bifunctional Protein, Domain 2"/>
    <property type="match status" value="1"/>
</dbReference>
<keyword evidence="5 16" id="KW-0820">tRNA-binding</keyword>
<dbReference type="InterPro" id="IPR012340">
    <property type="entry name" value="NA-bd_OB-fold"/>
</dbReference>